<organism evidence="4 5">
    <name type="scientific">Parvibaculum lavamentivorans (strain DS-1 / DSM 13023 / NCIMB 13966)</name>
    <dbReference type="NCBI Taxonomy" id="402881"/>
    <lineage>
        <taxon>Bacteria</taxon>
        <taxon>Pseudomonadati</taxon>
        <taxon>Pseudomonadota</taxon>
        <taxon>Alphaproteobacteria</taxon>
        <taxon>Hyphomicrobiales</taxon>
        <taxon>Parvibaculaceae</taxon>
        <taxon>Parvibaculum</taxon>
    </lineage>
</organism>
<dbReference type="PROSITE" id="PS50977">
    <property type="entry name" value="HTH_TETR_2"/>
    <property type="match status" value="1"/>
</dbReference>
<accession>A7HQP4</accession>
<evidence type="ECO:0000256" key="1">
    <source>
        <dbReference type="ARBA" id="ARBA00023125"/>
    </source>
</evidence>
<dbReference type="KEGG" id="pla:Plav_0604"/>
<keyword evidence="5" id="KW-1185">Reference proteome</keyword>
<dbReference type="Proteomes" id="UP000006377">
    <property type="component" value="Chromosome"/>
</dbReference>
<feature type="domain" description="HTH tetR-type" evidence="3">
    <location>
        <begin position="16"/>
        <end position="76"/>
    </location>
</feature>
<dbReference type="RefSeq" id="WP_011995518.1">
    <property type="nucleotide sequence ID" value="NC_009719.1"/>
</dbReference>
<dbReference type="Gene3D" id="1.10.357.10">
    <property type="entry name" value="Tetracycline Repressor, domain 2"/>
    <property type="match status" value="1"/>
</dbReference>
<dbReference type="GO" id="GO:0003700">
    <property type="term" value="F:DNA-binding transcription factor activity"/>
    <property type="evidence" value="ECO:0007669"/>
    <property type="project" value="TreeGrafter"/>
</dbReference>
<evidence type="ECO:0000313" key="4">
    <source>
        <dbReference type="EMBL" id="ABS62227.1"/>
    </source>
</evidence>
<dbReference type="Pfam" id="PF17928">
    <property type="entry name" value="TetR_C_22"/>
    <property type="match status" value="1"/>
</dbReference>
<gene>
    <name evidence="4" type="ordered locus">Plav_0604</name>
</gene>
<dbReference type="OrthoDB" id="9808189at2"/>
<dbReference type="eggNOG" id="COG1309">
    <property type="taxonomic scope" value="Bacteria"/>
</dbReference>
<dbReference type="InterPro" id="IPR041674">
    <property type="entry name" value="TetR_C_22"/>
</dbReference>
<dbReference type="SUPFAM" id="SSF46689">
    <property type="entry name" value="Homeodomain-like"/>
    <property type="match status" value="1"/>
</dbReference>
<dbReference type="EMBL" id="CP000774">
    <property type="protein sequence ID" value="ABS62227.1"/>
    <property type="molecule type" value="Genomic_DNA"/>
</dbReference>
<evidence type="ECO:0000259" key="3">
    <source>
        <dbReference type="PROSITE" id="PS50977"/>
    </source>
</evidence>
<reference evidence="4 5" key="1">
    <citation type="journal article" date="2011" name="Stand. Genomic Sci.">
        <title>Complete genome sequence of Parvibaculum lavamentivorans type strain (DS-1(T)).</title>
        <authorList>
            <person name="Schleheck D."/>
            <person name="Weiss M."/>
            <person name="Pitluck S."/>
            <person name="Bruce D."/>
            <person name="Land M.L."/>
            <person name="Han S."/>
            <person name="Saunders E."/>
            <person name="Tapia R."/>
            <person name="Detter C."/>
            <person name="Brettin T."/>
            <person name="Han J."/>
            <person name="Woyke T."/>
            <person name="Goodwin L."/>
            <person name="Pennacchio L."/>
            <person name="Nolan M."/>
            <person name="Cook A.M."/>
            <person name="Kjelleberg S."/>
            <person name="Thomas T."/>
        </authorList>
    </citation>
    <scope>NUCLEOTIDE SEQUENCE [LARGE SCALE GENOMIC DNA]</scope>
    <source>
        <strain evidence="5">DS-1 / DSM 13023 / NCIMB 13966</strain>
    </source>
</reference>
<keyword evidence="1 2" id="KW-0238">DNA-binding</keyword>
<feature type="DNA-binding region" description="H-T-H motif" evidence="2">
    <location>
        <begin position="39"/>
        <end position="58"/>
    </location>
</feature>
<evidence type="ECO:0000256" key="2">
    <source>
        <dbReference type="PROSITE-ProRule" id="PRU00335"/>
    </source>
</evidence>
<dbReference type="GO" id="GO:0000976">
    <property type="term" value="F:transcription cis-regulatory region binding"/>
    <property type="evidence" value="ECO:0007669"/>
    <property type="project" value="TreeGrafter"/>
</dbReference>
<dbReference type="STRING" id="402881.Plav_0604"/>
<dbReference type="HOGENOM" id="CLU_069356_46_2_5"/>
<dbReference type="PRINTS" id="PR00455">
    <property type="entry name" value="HTHTETR"/>
</dbReference>
<dbReference type="PANTHER" id="PTHR30055">
    <property type="entry name" value="HTH-TYPE TRANSCRIPTIONAL REGULATOR RUTR"/>
    <property type="match status" value="1"/>
</dbReference>
<dbReference type="InterPro" id="IPR001647">
    <property type="entry name" value="HTH_TetR"/>
</dbReference>
<name>A7HQP4_PARL1</name>
<dbReference type="PANTHER" id="PTHR30055:SF226">
    <property type="entry name" value="HTH-TYPE TRANSCRIPTIONAL REGULATOR PKSA"/>
    <property type="match status" value="1"/>
</dbReference>
<dbReference type="AlphaFoldDB" id="A7HQP4"/>
<dbReference type="InterPro" id="IPR050109">
    <property type="entry name" value="HTH-type_TetR-like_transc_reg"/>
</dbReference>
<dbReference type="Pfam" id="PF00440">
    <property type="entry name" value="TetR_N"/>
    <property type="match status" value="1"/>
</dbReference>
<proteinExistence type="predicted"/>
<dbReference type="InterPro" id="IPR009057">
    <property type="entry name" value="Homeodomain-like_sf"/>
</dbReference>
<evidence type="ECO:0000313" key="5">
    <source>
        <dbReference type="Proteomes" id="UP000006377"/>
    </source>
</evidence>
<sequence>MILATTRRQPTQARARERVERILTAATELIAETGSDAVRMTEVAERAGVPIGSLYQYFPDKPAILRMLAMRVMERVRDGLKQNLDGVGSAADALARVDAIMTGYYGLFLTEPVTRDIWSATQSDKTLQELDIADSRENGRIFFSALKHLVPRREHARLQAASFLLMQLSGAAVRLAIAVDREEGDRLVEEYRLIMRRELESLFDK</sequence>
<protein>
    <submittedName>
        <fullName evidence="4">Transcriptional regulator, TetR family</fullName>
    </submittedName>
</protein>